<feature type="transmembrane region" description="Helical" evidence="6">
    <location>
        <begin position="214"/>
        <end position="236"/>
    </location>
</feature>
<dbReference type="SUPFAM" id="SSF103473">
    <property type="entry name" value="MFS general substrate transporter"/>
    <property type="match status" value="1"/>
</dbReference>
<comment type="caution">
    <text evidence="8">The sequence shown here is derived from an EMBL/GenBank/DDBJ whole genome shotgun (WGS) entry which is preliminary data.</text>
</comment>
<gene>
    <name evidence="8" type="ORF">CRHIZ90672A_00004029</name>
</gene>
<feature type="domain" description="Major facilitator superfamily (MFS) profile" evidence="7">
    <location>
        <begin position="59"/>
        <end position="495"/>
    </location>
</feature>
<feature type="transmembrane region" description="Helical" evidence="6">
    <location>
        <begin position="154"/>
        <end position="174"/>
    </location>
</feature>
<keyword evidence="4 6" id="KW-0472">Membrane</keyword>
<dbReference type="EMBL" id="CABFNQ020000676">
    <property type="protein sequence ID" value="CAH0022225.1"/>
    <property type="molecule type" value="Genomic_DNA"/>
</dbReference>
<dbReference type="GO" id="GO:0022857">
    <property type="term" value="F:transmembrane transporter activity"/>
    <property type="evidence" value="ECO:0007669"/>
    <property type="project" value="InterPro"/>
</dbReference>
<evidence type="ECO:0000313" key="8">
    <source>
        <dbReference type="EMBL" id="CAH0022225.1"/>
    </source>
</evidence>
<feature type="transmembrane region" description="Helical" evidence="6">
    <location>
        <begin position="59"/>
        <end position="78"/>
    </location>
</feature>
<proteinExistence type="predicted"/>
<feature type="compositionally biased region" description="Polar residues" evidence="5">
    <location>
        <begin position="34"/>
        <end position="48"/>
    </location>
</feature>
<sequence>MSYPTEGSISEEDGDSSPFLLSEGSSKDPVEVNDYNQGFDPTSDSANPQEWPLSYKRGIVALLAGSAFTVTFNSMSVIPVANQIAEDVGNAEDGSKMVSALPVTIWELGEATGCLLIAPLSETFGRYRVINICSIIFIFATIIGALSTSMSQFIVSRALAGMVVTSNVLNPAIIGDIFPPEHRGTALSIVQFAPVLGGTVGAAASGAISELLGWRSVLGTSISLASLCQFGFFIYYRETYKPVILRKRAAALNEKLEDTSSSGSLGESSFLEQASTGIFLSLLRPAQVILDSGVLAALSVFGSVLFAHYCVQNVTLPPILEDTYGMSPVEAGKAFLANGVGSIIGIVICKFTIDRIYLKLRAANKGIGRPEYRLPMAVIAALMMPLALALYGLCAEYRLTLGLLLVSVAWTRMCIVLGLVPVMAYAVDACSLYSASAATGIVVLRCIAGASLPLLTVQMVECVGYGSSYILLSVISLGLGLIPIIIMRFGLHWRQRSTYTS</sequence>
<dbReference type="Proteomes" id="UP000696573">
    <property type="component" value="Unassembled WGS sequence"/>
</dbReference>
<keyword evidence="2 6" id="KW-0812">Transmembrane</keyword>
<keyword evidence="9" id="KW-1185">Reference proteome</keyword>
<dbReference type="PANTHER" id="PTHR23502:SF163">
    <property type="entry name" value="MAJOR FACILITATOR SUPERFAMILY (MFS) PROFILE DOMAIN-CONTAINING PROTEIN"/>
    <property type="match status" value="1"/>
</dbReference>
<evidence type="ECO:0000259" key="7">
    <source>
        <dbReference type="PROSITE" id="PS50850"/>
    </source>
</evidence>
<dbReference type="PROSITE" id="PS50850">
    <property type="entry name" value="MFS"/>
    <property type="match status" value="1"/>
</dbReference>
<dbReference type="InterPro" id="IPR020846">
    <property type="entry name" value="MFS_dom"/>
</dbReference>
<evidence type="ECO:0000256" key="4">
    <source>
        <dbReference type="ARBA" id="ARBA00023136"/>
    </source>
</evidence>
<feature type="region of interest" description="Disordered" evidence="5">
    <location>
        <begin position="1"/>
        <end position="48"/>
    </location>
</feature>
<feature type="transmembrane region" description="Helical" evidence="6">
    <location>
        <begin position="129"/>
        <end position="148"/>
    </location>
</feature>
<comment type="subcellular location">
    <subcellularLocation>
        <location evidence="1">Membrane</location>
        <topology evidence="1">Multi-pass membrane protein</topology>
    </subcellularLocation>
</comment>
<feature type="transmembrane region" description="Helical" evidence="6">
    <location>
        <begin position="288"/>
        <end position="309"/>
    </location>
</feature>
<evidence type="ECO:0000256" key="2">
    <source>
        <dbReference type="ARBA" id="ARBA00022692"/>
    </source>
</evidence>
<evidence type="ECO:0000256" key="1">
    <source>
        <dbReference type="ARBA" id="ARBA00004141"/>
    </source>
</evidence>
<feature type="transmembrane region" description="Helical" evidence="6">
    <location>
        <begin position="432"/>
        <end position="457"/>
    </location>
</feature>
<feature type="transmembrane region" description="Helical" evidence="6">
    <location>
        <begin position="469"/>
        <end position="491"/>
    </location>
</feature>
<name>A0A9N9YL83_9HYPO</name>
<dbReference type="AlphaFoldDB" id="A0A9N9YL83"/>
<evidence type="ECO:0000256" key="5">
    <source>
        <dbReference type="SAM" id="MobiDB-lite"/>
    </source>
</evidence>
<evidence type="ECO:0000256" key="3">
    <source>
        <dbReference type="ARBA" id="ARBA00022989"/>
    </source>
</evidence>
<keyword evidence="3 6" id="KW-1133">Transmembrane helix</keyword>
<feature type="transmembrane region" description="Helical" evidence="6">
    <location>
        <begin position="334"/>
        <end position="353"/>
    </location>
</feature>
<dbReference type="OrthoDB" id="6770063at2759"/>
<feature type="transmembrane region" description="Helical" evidence="6">
    <location>
        <begin position="374"/>
        <end position="393"/>
    </location>
</feature>
<dbReference type="InterPro" id="IPR036259">
    <property type="entry name" value="MFS_trans_sf"/>
</dbReference>
<organism evidence="8 9">
    <name type="scientific">Clonostachys rhizophaga</name>
    <dbReference type="NCBI Taxonomy" id="160324"/>
    <lineage>
        <taxon>Eukaryota</taxon>
        <taxon>Fungi</taxon>
        <taxon>Dikarya</taxon>
        <taxon>Ascomycota</taxon>
        <taxon>Pezizomycotina</taxon>
        <taxon>Sordariomycetes</taxon>
        <taxon>Hypocreomycetidae</taxon>
        <taxon>Hypocreales</taxon>
        <taxon>Bionectriaceae</taxon>
        <taxon>Clonostachys</taxon>
    </lineage>
</organism>
<protein>
    <recommendedName>
        <fullName evidence="7">Major facilitator superfamily (MFS) profile domain-containing protein</fullName>
    </recommendedName>
</protein>
<accession>A0A9N9YL83</accession>
<dbReference type="Pfam" id="PF07690">
    <property type="entry name" value="MFS_1"/>
    <property type="match status" value="1"/>
</dbReference>
<evidence type="ECO:0000256" key="6">
    <source>
        <dbReference type="SAM" id="Phobius"/>
    </source>
</evidence>
<dbReference type="InterPro" id="IPR011701">
    <property type="entry name" value="MFS"/>
</dbReference>
<dbReference type="Gene3D" id="1.20.1250.20">
    <property type="entry name" value="MFS general substrate transporter like domains"/>
    <property type="match status" value="1"/>
</dbReference>
<dbReference type="GO" id="GO:0016020">
    <property type="term" value="C:membrane"/>
    <property type="evidence" value="ECO:0007669"/>
    <property type="project" value="UniProtKB-SubCell"/>
</dbReference>
<evidence type="ECO:0000313" key="9">
    <source>
        <dbReference type="Proteomes" id="UP000696573"/>
    </source>
</evidence>
<feature type="transmembrane region" description="Helical" evidence="6">
    <location>
        <begin position="399"/>
        <end position="420"/>
    </location>
</feature>
<reference evidence="8" key="1">
    <citation type="submission" date="2021-10" db="EMBL/GenBank/DDBJ databases">
        <authorList>
            <person name="Piombo E."/>
        </authorList>
    </citation>
    <scope>NUCLEOTIDE SEQUENCE</scope>
</reference>
<dbReference type="PANTHER" id="PTHR23502">
    <property type="entry name" value="MAJOR FACILITATOR SUPERFAMILY"/>
    <property type="match status" value="1"/>
</dbReference>